<organism evidence="1 2">
    <name type="scientific">Verticillium dahliae</name>
    <name type="common">Verticillium wilt</name>
    <dbReference type="NCBI Taxonomy" id="27337"/>
    <lineage>
        <taxon>Eukaryota</taxon>
        <taxon>Fungi</taxon>
        <taxon>Dikarya</taxon>
        <taxon>Ascomycota</taxon>
        <taxon>Pezizomycotina</taxon>
        <taxon>Sordariomycetes</taxon>
        <taxon>Hypocreomycetidae</taxon>
        <taxon>Glomerellales</taxon>
        <taxon>Plectosphaerellaceae</taxon>
        <taxon>Verticillium</taxon>
    </lineage>
</organism>
<accession>A0A444S6R8</accession>
<protein>
    <submittedName>
        <fullName evidence="1">Uncharacterized protein</fullName>
    </submittedName>
</protein>
<name>A0A444S6R8_VERDA</name>
<gene>
    <name evidence="1" type="ORF">VDGE_20592</name>
</gene>
<dbReference type="EMBL" id="RSDZ01000019">
    <property type="protein sequence ID" value="RXG49088.1"/>
    <property type="molecule type" value="Genomic_DNA"/>
</dbReference>
<proteinExistence type="predicted"/>
<reference evidence="1 2" key="1">
    <citation type="submission" date="2018-12" db="EMBL/GenBank/DDBJ databases">
        <title>Genome of Verticillium dahliae isolate Getta Getta.</title>
        <authorList>
            <person name="Gardiner D.M."/>
        </authorList>
    </citation>
    <scope>NUCLEOTIDE SEQUENCE [LARGE SCALE GENOMIC DNA]</scope>
    <source>
        <strain evidence="1 2">Getta Getta</strain>
    </source>
</reference>
<evidence type="ECO:0000313" key="1">
    <source>
        <dbReference type="EMBL" id="RXG49088.1"/>
    </source>
</evidence>
<dbReference type="AlphaFoldDB" id="A0A444S6R8"/>
<dbReference type="Proteomes" id="UP000288725">
    <property type="component" value="Chromosome 3"/>
</dbReference>
<comment type="caution">
    <text evidence="1">The sequence shown here is derived from an EMBL/GenBank/DDBJ whole genome shotgun (WGS) entry which is preliminary data.</text>
</comment>
<sequence length="73" mass="7530">MTSGGFFGEPLKEAGREKGFTLGIGPGLPILGIDDPADVTLVFSDEVAETAQNAPLAKSDAILLDEVDPSISQ</sequence>
<evidence type="ECO:0000313" key="2">
    <source>
        <dbReference type="Proteomes" id="UP000288725"/>
    </source>
</evidence>